<dbReference type="GeneTree" id="ENSGT00940000159565"/>
<evidence type="ECO:0000256" key="2">
    <source>
        <dbReference type="PROSITE-ProRule" id="PRU00192"/>
    </source>
</evidence>
<feature type="domain" description="SH3" evidence="3">
    <location>
        <begin position="23"/>
        <end position="93"/>
    </location>
</feature>
<dbReference type="AlphaFoldDB" id="A0A8C6HLS6"/>
<dbReference type="InterPro" id="IPR050716">
    <property type="entry name" value="MAGUK"/>
</dbReference>
<keyword evidence="5" id="KW-1185">Reference proteome</keyword>
<name>A0A8C6HLS6_MUSSI</name>
<dbReference type="InterPro" id="IPR001452">
    <property type="entry name" value="SH3_domain"/>
</dbReference>
<sequence length="152" mass="17076">MLCELKGFFVRAWIFSSSSCLDTILKRVLALFDYDRTRDSCLPSQGLSFSYGDILHVINASDDEWWQARLVTPHGESEQIGVIPSKKRVEKKERARLKTVKFHARTGMIESNRDFPGLSDDYYGAKNLSKSNLHTINCICGMNGSHGVGVGM</sequence>
<dbReference type="Ensembl" id="ENSMSIT00000029748.1">
    <property type="protein sequence ID" value="ENSMSIP00000023589.1"/>
    <property type="gene ID" value="ENSMSIG00000019961.1"/>
</dbReference>
<dbReference type="FunFam" id="2.30.30.40:FF:000027">
    <property type="entry name" value="Disks large homolog 3 isoform 1"/>
    <property type="match status" value="1"/>
</dbReference>
<reference evidence="4" key="2">
    <citation type="submission" date="2025-09" db="UniProtKB">
        <authorList>
            <consortium name="Ensembl"/>
        </authorList>
    </citation>
    <scope>IDENTIFICATION</scope>
</reference>
<protein>
    <recommendedName>
        <fullName evidence="3">SH3 domain-containing protein</fullName>
    </recommendedName>
</protein>
<proteinExistence type="predicted"/>
<evidence type="ECO:0000259" key="3">
    <source>
        <dbReference type="PROSITE" id="PS50002"/>
    </source>
</evidence>
<evidence type="ECO:0000313" key="5">
    <source>
        <dbReference type="Proteomes" id="UP000694415"/>
    </source>
</evidence>
<accession>A0A8C6HLS6</accession>
<dbReference type="PANTHER" id="PTHR23122">
    <property type="entry name" value="MEMBRANE-ASSOCIATED GUANYLATE KINASE MAGUK"/>
    <property type="match status" value="1"/>
</dbReference>
<dbReference type="Proteomes" id="UP000694415">
    <property type="component" value="Unplaced"/>
</dbReference>
<dbReference type="Gene3D" id="2.30.30.40">
    <property type="entry name" value="SH3 Domains"/>
    <property type="match status" value="1"/>
</dbReference>
<dbReference type="InterPro" id="IPR036028">
    <property type="entry name" value="SH3-like_dom_sf"/>
</dbReference>
<organism evidence="4 5">
    <name type="scientific">Mus spicilegus</name>
    <name type="common">Mound-building mouse</name>
    <dbReference type="NCBI Taxonomy" id="10103"/>
    <lineage>
        <taxon>Eukaryota</taxon>
        <taxon>Metazoa</taxon>
        <taxon>Chordata</taxon>
        <taxon>Craniata</taxon>
        <taxon>Vertebrata</taxon>
        <taxon>Euteleostomi</taxon>
        <taxon>Mammalia</taxon>
        <taxon>Eutheria</taxon>
        <taxon>Euarchontoglires</taxon>
        <taxon>Glires</taxon>
        <taxon>Rodentia</taxon>
        <taxon>Myomorpha</taxon>
        <taxon>Muroidea</taxon>
        <taxon>Muridae</taxon>
        <taxon>Murinae</taxon>
        <taxon>Mus</taxon>
        <taxon>Mus</taxon>
    </lineage>
</organism>
<dbReference type="Pfam" id="PF00018">
    <property type="entry name" value="SH3_1"/>
    <property type="match status" value="1"/>
</dbReference>
<evidence type="ECO:0000256" key="1">
    <source>
        <dbReference type="ARBA" id="ARBA00022443"/>
    </source>
</evidence>
<evidence type="ECO:0000313" key="4">
    <source>
        <dbReference type="Ensembl" id="ENSMSIP00000023589.1"/>
    </source>
</evidence>
<dbReference type="SMART" id="SM00326">
    <property type="entry name" value="SH3"/>
    <property type="match status" value="1"/>
</dbReference>
<keyword evidence="1 2" id="KW-0728">SH3 domain</keyword>
<reference evidence="4" key="1">
    <citation type="submission" date="2025-08" db="UniProtKB">
        <authorList>
            <consortium name="Ensembl"/>
        </authorList>
    </citation>
    <scope>IDENTIFICATION</scope>
</reference>
<dbReference type="PROSITE" id="PS50002">
    <property type="entry name" value="SH3"/>
    <property type="match status" value="1"/>
</dbReference>
<dbReference type="SUPFAM" id="SSF50044">
    <property type="entry name" value="SH3-domain"/>
    <property type="match status" value="1"/>
</dbReference>